<evidence type="ECO:0000313" key="11">
    <source>
        <dbReference type="Proteomes" id="UP000094609"/>
    </source>
</evidence>
<keyword evidence="4" id="KW-0479">Metal-binding</keyword>
<evidence type="ECO:0000256" key="2">
    <source>
        <dbReference type="ARBA" id="ARBA00022485"/>
    </source>
</evidence>
<dbReference type="GO" id="GO:0016491">
    <property type="term" value="F:oxidoreductase activity"/>
    <property type="evidence" value="ECO:0007669"/>
    <property type="project" value="UniProtKB-KW"/>
</dbReference>
<dbReference type="CDD" id="cd02780">
    <property type="entry name" value="MopB_CT_Tetrathionate_Arsenate-R"/>
    <property type="match status" value="1"/>
</dbReference>
<dbReference type="Proteomes" id="UP000094609">
    <property type="component" value="Chromosome"/>
</dbReference>
<dbReference type="PROSITE" id="PS51669">
    <property type="entry name" value="4FE4S_MOW_BIS_MGD"/>
    <property type="match status" value="1"/>
</dbReference>
<dbReference type="InterPro" id="IPR006963">
    <property type="entry name" value="Mopterin_OxRdtase_4Fe-4S_dom"/>
</dbReference>
<proteinExistence type="inferred from homology"/>
<dbReference type="SUPFAM" id="SSF50692">
    <property type="entry name" value="ADC-like"/>
    <property type="match status" value="1"/>
</dbReference>
<dbReference type="AlphaFoldDB" id="A0A1D7TNR2"/>
<evidence type="ECO:0000256" key="6">
    <source>
        <dbReference type="ARBA" id="ARBA00023002"/>
    </source>
</evidence>
<evidence type="ECO:0000256" key="5">
    <source>
        <dbReference type="ARBA" id="ARBA00022729"/>
    </source>
</evidence>
<dbReference type="Pfam" id="PF01568">
    <property type="entry name" value="Molydop_binding"/>
    <property type="match status" value="1"/>
</dbReference>
<dbReference type="SMART" id="SM00926">
    <property type="entry name" value="Molybdop_Fe4S4"/>
    <property type="match status" value="1"/>
</dbReference>
<dbReference type="PATRIC" id="fig|1193502.14.peg.2921"/>
<dbReference type="Gene3D" id="2.20.25.90">
    <property type="entry name" value="ADC-like domains"/>
    <property type="match status" value="1"/>
</dbReference>
<gene>
    <name evidence="10" type="ORF">SHALO_2886</name>
</gene>
<keyword evidence="11" id="KW-1185">Reference proteome</keyword>
<evidence type="ECO:0000259" key="9">
    <source>
        <dbReference type="PROSITE" id="PS51669"/>
    </source>
</evidence>
<evidence type="ECO:0000256" key="4">
    <source>
        <dbReference type="ARBA" id="ARBA00022723"/>
    </source>
</evidence>
<dbReference type="GO" id="GO:0051539">
    <property type="term" value="F:4 iron, 4 sulfur cluster binding"/>
    <property type="evidence" value="ECO:0007669"/>
    <property type="project" value="UniProtKB-KW"/>
</dbReference>
<organism evidence="10 11">
    <name type="scientific">Sulfurospirillum halorespirans DSM 13726</name>
    <dbReference type="NCBI Taxonomy" id="1193502"/>
    <lineage>
        <taxon>Bacteria</taxon>
        <taxon>Pseudomonadati</taxon>
        <taxon>Campylobacterota</taxon>
        <taxon>Epsilonproteobacteria</taxon>
        <taxon>Campylobacterales</taxon>
        <taxon>Sulfurospirillaceae</taxon>
        <taxon>Sulfurospirillum</taxon>
    </lineage>
</organism>
<dbReference type="PROSITE" id="PS51318">
    <property type="entry name" value="TAT"/>
    <property type="match status" value="1"/>
</dbReference>
<keyword evidence="7" id="KW-0408">Iron</keyword>
<keyword evidence="6" id="KW-0560">Oxidoreductase</keyword>
<dbReference type="InterPro" id="IPR037946">
    <property type="entry name" value="MopB_CT_Tetrathionate"/>
</dbReference>
<dbReference type="InterPro" id="IPR006657">
    <property type="entry name" value="MoPterin_dinucl-bd_dom"/>
</dbReference>
<evidence type="ECO:0000256" key="7">
    <source>
        <dbReference type="ARBA" id="ARBA00023004"/>
    </source>
</evidence>
<dbReference type="InterPro" id="IPR019546">
    <property type="entry name" value="TAT_signal_bac_arc"/>
</dbReference>
<feature type="domain" description="4Fe-4S Mo/W bis-MGD-type" evidence="9">
    <location>
        <begin position="43"/>
        <end position="98"/>
    </location>
</feature>
<dbReference type="Pfam" id="PF04879">
    <property type="entry name" value="Molybdop_Fe4S4"/>
    <property type="match status" value="1"/>
</dbReference>
<evidence type="ECO:0000313" key="10">
    <source>
        <dbReference type="EMBL" id="AOO66638.1"/>
    </source>
</evidence>
<accession>A0A1D7TNR2</accession>
<dbReference type="InterPro" id="IPR006311">
    <property type="entry name" value="TAT_signal"/>
</dbReference>
<reference evidence="11" key="1">
    <citation type="submission" date="2016-08" db="EMBL/GenBank/DDBJ databases">
        <title>Complete genome sequence of the organohalide-respiring Epsilonproteobacterium Sulfurospirillum halorespirans.</title>
        <authorList>
            <person name="Goris T."/>
            <person name="Zimmermann J."/>
            <person name="Schenz B."/>
            <person name="Lemos M."/>
            <person name="Hackermueller J."/>
            <person name="Diekert G."/>
        </authorList>
    </citation>
    <scope>NUCLEOTIDE SEQUENCE [LARGE SCALE GENOMIC DNA]</scope>
    <source>
        <strain>DSM 13726</strain>
        <strain evidence="11">PCE-M2</strain>
    </source>
</reference>
<keyword evidence="2" id="KW-0004">4Fe-4S</keyword>
<dbReference type="CDD" id="cd02757">
    <property type="entry name" value="MopB_Arsenate-R"/>
    <property type="match status" value="1"/>
</dbReference>
<comment type="similarity">
    <text evidence="1">Belongs to the prokaryotic molybdopterin-containing oxidoreductase family.</text>
</comment>
<dbReference type="Pfam" id="PF00384">
    <property type="entry name" value="Molybdopterin"/>
    <property type="match status" value="1"/>
</dbReference>
<dbReference type="PANTHER" id="PTHR43742:SF9">
    <property type="entry name" value="TETRATHIONATE REDUCTASE SUBUNIT A"/>
    <property type="match status" value="1"/>
</dbReference>
<evidence type="ECO:0000256" key="8">
    <source>
        <dbReference type="ARBA" id="ARBA00023014"/>
    </source>
</evidence>
<dbReference type="NCBIfam" id="TIGR01409">
    <property type="entry name" value="TAT_signal_seq"/>
    <property type="match status" value="1"/>
</dbReference>
<dbReference type="SUPFAM" id="SSF53706">
    <property type="entry name" value="Formate dehydrogenase/DMSO reductase, domains 1-3"/>
    <property type="match status" value="1"/>
</dbReference>
<dbReference type="GO" id="GO:0046872">
    <property type="term" value="F:metal ion binding"/>
    <property type="evidence" value="ECO:0007669"/>
    <property type="project" value="UniProtKB-KW"/>
</dbReference>
<dbReference type="InterPro" id="IPR050612">
    <property type="entry name" value="Prok_Mopterin_Oxidored"/>
</dbReference>
<evidence type="ECO:0000256" key="1">
    <source>
        <dbReference type="ARBA" id="ARBA00010312"/>
    </source>
</evidence>
<dbReference type="Gene3D" id="2.40.40.20">
    <property type="match status" value="1"/>
</dbReference>
<keyword evidence="3" id="KW-0500">Molybdenum</keyword>
<dbReference type="STRING" id="1193502.SHALO_2886"/>
<evidence type="ECO:0000256" key="3">
    <source>
        <dbReference type="ARBA" id="ARBA00022505"/>
    </source>
</evidence>
<dbReference type="Gene3D" id="3.40.50.740">
    <property type="match status" value="1"/>
</dbReference>
<dbReference type="GO" id="GO:0043546">
    <property type="term" value="F:molybdopterin cofactor binding"/>
    <property type="evidence" value="ECO:0007669"/>
    <property type="project" value="InterPro"/>
</dbReference>
<dbReference type="InterPro" id="IPR009010">
    <property type="entry name" value="Asp_de-COase-like_dom_sf"/>
</dbReference>
<dbReference type="PANTHER" id="PTHR43742">
    <property type="entry name" value="TRIMETHYLAMINE-N-OXIDE REDUCTASE"/>
    <property type="match status" value="1"/>
</dbReference>
<keyword evidence="5" id="KW-0732">Signal</keyword>
<dbReference type="Gene3D" id="3.40.228.10">
    <property type="entry name" value="Dimethylsulfoxide Reductase, domain 2"/>
    <property type="match status" value="1"/>
</dbReference>
<name>A0A1D7TNR2_9BACT</name>
<keyword evidence="8" id="KW-0411">Iron-sulfur</keyword>
<sequence length="852" mass="95128">MSINRRDFLKTTAGSAAVASTLSIFPEVVEAKIGELAYEGESGKWMSSTCQGCTSWCSIQGLVVDGKVIKVRGNPNSPSGGRICPRPHLALQQVYDPDRVKTPLKRTNPKKGRGVDPQFVPISWDEAINTIADKIMELINAGETHKFLLTRGRYTGLNEIMYGTFPKLIGSPNNISHSALCADAEEFGREQSEGYPAYADFDLQNTRYILGWSSDMVASNRQTPWFINQFGNVKDRAKITTIDPRLSATGAKSHRWLPIIPGTDGALAIAIAHVILVEGKWNRDFVGDFADKVNYFAVGQEVPTEIIVEDKKIPVVFNEIHTNGVVAWWNLELKARTPEWAEPITGISAKEIREVAREFAEAGSRAISWTSPGASMQIRGGISSFACHALNGLVGSVDSVGGILQQGSAPTAKTPDVKPYLDPRFADSLKKQKIDQRGTKGFPALEHMKSGGFVCTSRVAQAMLDKDPYDIKVAIGYWNNWVFSSMGTKQWEEAMSKLPFFAHITTNIAEMTMFADIVLPAKMHMLERYGFAKNKQNLTAYLSIHQPLIKPYGEAKTDETEVPFLLAQALAKKGFDAPLRYYQENFKDPETGKTPETPEEFDLFATKFYTKPCWDGSSNSKGDTINSWAELLEKGIWKTKRYKIGEKIGHFHTATHKFEFFSETLKAGMQNHADKHKMTLDEAIEAANYTVKGEQFFVPHYEPAVRYGDEATYPFIFIDHRSRLNREGRSQNTPWYYSTKSVDPGDENEKDVTKLNPLDGKKLGLKNGDKIRVSSMFGTIESEIKLWEGIRPGTVAKCYGQGHWAYGRVGSEIFGSKPRGGNNNDLYCYDWERLSGSNPRHGGHTRVKIEKI</sequence>
<protein>
    <submittedName>
        <fullName evidence="10">Arsenate reductase, chain A</fullName>
    </submittedName>
</protein>
<dbReference type="InterPro" id="IPR006656">
    <property type="entry name" value="Mopterin_OxRdtase"/>
</dbReference>
<dbReference type="KEGG" id="shal:SHALO_2886"/>
<dbReference type="EMBL" id="CP017111">
    <property type="protein sequence ID" value="AOO66638.1"/>
    <property type="molecule type" value="Genomic_DNA"/>
</dbReference>